<proteinExistence type="predicted"/>
<feature type="compositionally biased region" description="Polar residues" evidence="1">
    <location>
        <begin position="12"/>
        <end position="21"/>
    </location>
</feature>
<evidence type="ECO:0000256" key="1">
    <source>
        <dbReference type="SAM" id="MobiDB-lite"/>
    </source>
</evidence>
<name>A0A835Y110_9CHLO</name>
<comment type="caution">
    <text evidence="2">The sequence shown here is derived from an EMBL/GenBank/DDBJ whole genome shotgun (WGS) entry which is preliminary data.</text>
</comment>
<dbReference type="Proteomes" id="UP000612055">
    <property type="component" value="Unassembled WGS sequence"/>
</dbReference>
<gene>
    <name evidence="2" type="ORF">HYH03_009098</name>
</gene>
<organism evidence="2 3">
    <name type="scientific">Edaphochlamys debaryana</name>
    <dbReference type="NCBI Taxonomy" id="47281"/>
    <lineage>
        <taxon>Eukaryota</taxon>
        <taxon>Viridiplantae</taxon>
        <taxon>Chlorophyta</taxon>
        <taxon>core chlorophytes</taxon>
        <taxon>Chlorophyceae</taxon>
        <taxon>CS clade</taxon>
        <taxon>Chlamydomonadales</taxon>
        <taxon>Chlamydomonadales incertae sedis</taxon>
        <taxon>Edaphochlamys</taxon>
    </lineage>
</organism>
<dbReference type="EMBL" id="JAEHOE010000043">
    <property type="protein sequence ID" value="KAG2492683.1"/>
    <property type="molecule type" value="Genomic_DNA"/>
</dbReference>
<dbReference type="AlphaFoldDB" id="A0A835Y110"/>
<evidence type="ECO:0000313" key="3">
    <source>
        <dbReference type="Proteomes" id="UP000612055"/>
    </source>
</evidence>
<keyword evidence="3" id="KW-1185">Reference proteome</keyword>
<sequence>MALLLRPRPTALQASGQQQARRQVPCLAPMPTSRASSRRRAYLRVTCSATAAPYASPATSGASGRLWQGMEPHTTHSGNALLNASSPGLLCGPGGPCTAPSPGAPAPGPLPALAVEAEALIGVLEAQRRSKLLVRVRKLAGGEVRSKPFYEAGLECIENASPATSVSKQQWEALCTEARMVELGSRAVAELPDWVAREAPALAALLRRKHWLGAPPTHLVAEVVGLVFSNGKRRGGGSSLPYTRELLKTLLEELAPDLGLDAPHLGARPTRLRLLTEFVAMLRRATAAHAEQVASAAGGAAGELDAQAAAKEAKITAGARSVVNEAVKRLSPCHNQQLAALLHTGCAPELKQAGPSQQVLRLREKLQHFLRLHGSSWGKQEQPAMLTGYPVEVNRMLSAALEGQDPAIDRVLQRAAKLIGGGVYLAAWVQELGREPATRNGWVHVLAKALWDLGSPSNSRAWITENWGHSAGGRDPSGKPLSILISCTNRFKQQNAKDVRTGTEYELLDTKHLTGLAWSLDGGAVRDSVEPAFSSGGGSGEDSLAAAVTALLADVAEADVLELGEPGHALAYLLAWLTSRGEWAGVDVLMAKGARCTA</sequence>
<protein>
    <submittedName>
        <fullName evidence="2">Uncharacterized protein</fullName>
    </submittedName>
</protein>
<evidence type="ECO:0000313" key="2">
    <source>
        <dbReference type="EMBL" id="KAG2492683.1"/>
    </source>
</evidence>
<feature type="region of interest" description="Disordered" evidence="1">
    <location>
        <begin position="1"/>
        <end position="32"/>
    </location>
</feature>
<reference evidence="2" key="1">
    <citation type="journal article" date="2020" name="bioRxiv">
        <title>Comparative genomics of Chlamydomonas.</title>
        <authorList>
            <person name="Craig R.J."/>
            <person name="Hasan A.R."/>
            <person name="Ness R.W."/>
            <person name="Keightley P.D."/>
        </authorList>
    </citation>
    <scope>NUCLEOTIDE SEQUENCE</scope>
    <source>
        <strain evidence="2">CCAP 11/70</strain>
    </source>
</reference>
<accession>A0A835Y110</accession>